<dbReference type="InterPro" id="IPR005790">
    <property type="entry name" value="DNA_polIII_delta"/>
</dbReference>
<evidence type="ECO:0000259" key="10">
    <source>
        <dbReference type="Pfam" id="PF21694"/>
    </source>
</evidence>
<reference evidence="14 19" key="2">
    <citation type="submission" date="2016-10" db="EMBL/GenBank/DDBJ databases">
        <authorList>
            <person name="de Groot N.N."/>
        </authorList>
    </citation>
    <scope>NUCLEOTIDE SEQUENCE [LARGE SCALE GENOMIC DNA]</scope>
    <source>
        <strain evidence="14 19">WG7</strain>
    </source>
</reference>
<dbReference type="GeneID" id="57011738"/>
<evidence type="ECO:0000313" key="16">
    <source>
        <dbReference type="EMBL" id="TDS31111.1"/>
    </source>
</evidence>
<feature type="domain" description="DNA polymerase III delta N-terminal" evidence="9">
    <location>
        <begin position="17"/>
        <end position="132"/>
    </location>
</feature>
<dbReference type="InterPro" id="IPR008921">
    <property type="entry name" value="DNA_pol3_clamp-load_cplx_C"/>
</dbReference>
<dbReference type="Proteomes" id="UP000295472">
    <property type="component" value="Unassembled WGS sequence"/>
</dbReference>
<keyword evidence="20" id="KW-1185">Reference proteome</keyword>
<evidence type="ECO:0000313" key="11">
    <source>
        <dbReference type="EMBL" id="PXV66424.1"/>
    </source>
</evidence>
<dbReference type="EMBL" id="FMYT01000014">
    <property type="protein sequence ID" value="SDC78986.1"/>
    <property type="molecule type" value="Genomic_DNA"/>
</dbReference>
<dbReference type="SUPFAM" id="SSF52540">
    <property type="entry name" value="P-loop containing nucleoside triphosphate hydrolases"/>
    <property type="match status" value="1"/>
</dbReference>
<reference evidence="16 23" key="4">
    <citation type="submission" date="2019-03" db="EMBL/GenBank/DDBJ databases">
        <title>Deep subsurface shale carbon reservoir microbial communities from Ohio and West Virginia, USA.</title>
        <authorList>
            <person name="Wrighton K."/>
        </authorList>
    </citation>
    <scope>NUCLEOTIDE SEQUENCE [LARGE SCALE GENOMIC DNA]</scope>
    <source>
        <strain evidence="16 23">UTICA-S4D12</strain>
    </source>
</reference>
<dbReference type="GO" id="GO:0006261">
    <property type="term" value="P:DNA-templated DNA replication"/>
    <property type="evidence" value="ECO:0007669"/>
    <property type="project" value="TreeGrafter"/>
</dbReference>
<dbReference type="InterPro" id="IPR048466">
    <property type="entry name" value="DNA_pol3_delta-like_C"/>
</dbReference>
<dbReference type="PANTHER" id="PTHR34388:SF1">
    <property type="entry name" value="DNA POLYMERASE III SUBUNIT DELTA"/>
    <property type="match status" value="1"/>
</dbReference>
<dbReference type="Pfam" id="PF06144">
    <property type="entry name" value="DNA_pol3_delta"/>
    <property type="match status" value="1"/>
</dbReference>
<keyword evidence="6" id="KW-0239">DNA-directed DNA polymerase</keyword>
<evidence type="ECO:0000313" key="19">
    <source>
        <dbReference type="Proteomes" id="UP000198945"/>
    </source>
</evidence>
<evidence type="ECO:0000313" key="23">
    <source>
        <dbReference type="Proteomes" id="UP000295758"/>
    </source>
</evidence>
<proteinExistence type="inferred from homology"/>
<evidence type="ECO:0000313" key="21">
    <source>
        <dbReference type="Proteomes" id="UP000247389"/>
    </source>
</evidence>
<accession>A0A1G6PHL0</accession>
<keyword evidence="3" id="KW-0808">Transferase</keyword>
<gene>
    <name evidence="16" type="ORF">BY453_11210</name>
    <name evidence="17" type="ORF">C7954_102152</name>
    <name evidence="11" type="ORF">C8C78_11163</name>
    <name evidence="12" type="ORF">SAMN04488597_11410</name>
    <name evidence="13" type="ORF">SAMN04488598_10264</name>
    <name evidence="15" type="ORF">SAMN04515652_102118</name>
    <name evidence="14" type="ORF">SAMN04515654_13619</name>
</gene>
<comment type="catalytic activity">
    <reaction evidence="8">
        <text>DNA(n) + a 2'-deoxyribonucleoside 5'-triphosphate = DNA(n+1) + diphosphate</text>
        <dbReference type="Rhea" id="RHEA:22508"/>
        <dbReference type="Rhea" id="RHEA-COMP:17339"/>
        <dbReference type="Rhea" id="RHEA-COMP:17340"/>
        <dbReference type="ChEBI" id="CHEBI:33019"/>
        <dbReference type="ChEBI" id="CHEBI:61560"/>
        <dbReference type="ChEBI" id="CHEBI:173112"/>
        <dbReference type="EC" id="2.7.7.7"/>
    </reaction>
</comment>
<dbReference type="GO" id="GO:0009360">
    <property type="term" value="C:DNA polymerase III complex"/>
    <property type="evidence" value="ECO:0007669"/>
    <property type="project" value="InterPro"/>
</dbReference>
<dbReference type="Proteomes" id="UP000198612">
    <property type="component" value="Unassembled WGS sequence"/>
</dbReference>
<evidence type="ECO:0000256" key="1">
    <source>
        <dbReference type="ARBA" id="ARBA00012417"/>
    </source>
</evidence>
<evidence type="ECO:0000313" key="24">
    <source>
        <dbReference type="Proteomes" id="UP000324896"/>
    </source>
</evidence>
<evidence type="ECO:0000313" key="20">
    <source>
        <dbReference type="Proteomes" id="UP000199519"/>
    </source>
</evidence>
<dbReference type="EMBL" id="SOAA01000012">
    <property type="protein sequence ID" value="TDS31111.1"/>
    <property type="molecule type" value="Genomic_DNA"/>
</dbReference>
<reference evidence="11 21" key="3">
    <citation type="submission" date="2018-04" db="EMBL/GenBank/DDBJ databases">
        <title>Subsurface microbial communities from deep shales in Ohio and West Virginia, USA.</title>
        <authorList>
            <person name="Wrighton K."/>
        </authorList>
    </citation>
    <scope>NUCLEOTIDE SEQUENCE [LARGE SCALE GENOMIC DNA]</scope>
    <source>
        <strain evidence="17 22">DSMZ 11287</strain>
        <strain evidence="11 21">MSL28</strain>
    </source>
</reference>
<protein>
    <recommendedName>
        <fullName evidence="2">DNA polymerase III subunit delta</fullName>
        <ecNumber evidence="1">2.7.7.7</ecNumber>
    </recommendedName>
</protein>
<dbReference type="Gene3D" id="1.20.272.10">
    <property type="match status" value="1"/>
</dbReference>
<dbReference type="OrthoDB" id="9775929at2"/>
<dbReference type="RefSeq" id="WP_073159135.1">
    <property type="nucleotide sequence ID" value="NZ_FMYT01000014.1"/>
</dbReference>
<evidence type="ECO:0000256" key="7">
    <source>
        <dbReference type="ARBA" id="ARBA00034754"/>
    </source>
</evidence>
<feature type="domain" description="DNA polymerase III delta subunit-like C-terminal" evidence="10">
    <location>
        <begin position="212"/>
        <end position="331"/>
    </location>
</feature>
<dbReference type="GO" id="GO:0003677">
    <property type="term" value="F:DNA binding"/>
    <property type="evidence" value="ECO:0007669"/>
    <property type="project" value="InterPro"/>
</dbReference>
<evidence type="ECO:0000313" key="17">
    <source>
        <dbReference type="EMBL" id="TDX47986.1"/>
    </source>
</evidence>
<dbReference type="GO" id="GO:0003887">
    <property type="term" value="F:DNA-directed DNA polymerase activity"/>
    <property type="evidence" value="ECO:0007669"/>
    <property type="project" value="UniProtKB-KW"/>
</dbReference>
<dbReference type="AlphaFoldDB" id="A0A1G6PHL0"/>
<evidence type="ECO:0000313" key="14">
    <source>
        <dbReference type="EMBL" id="SDJ23414.1"/>
    </source>
</evidence>
<dbReference type="EC" id="2.7.7.7" evidence="1"/>
<dbReference type="PANTHER" id="PTHR34388">
    <property type="entry name" value="DNA POLYMERASE III SUBUNIT DELTA"/>
    <property type="match status" value="1"/>
</dbReference>
<dbReference type="Proteomes" id="UP000247389">
    <property type="component" value="Unassembled WGS sequence"/>
</dbReference>
<dbReference type="EMBL" id="FNEH01000036">
    <property type="protein sequence ID" value="SDJ23414.1"/>
    <property type="molecule type" value="Genomic_DNA"/>
</dbReference>
<dbReference type="Gene3D" id="3.40.50.300">
    <property type="entry name" value="P-loop containing nucleotide triphosphate hydrolases"/>
    <property type="match status" value="1"/>
</dbReference>
<dbReference type="InterPro" id="IPR027417">
    <property type="entry name" value="P-loop_NTPase"/>
</dbReference>
<organism evidence="12 24">
    <name type="scientific">Halanaerobium congolense</name>
    <dbReference type="NCBI Taxonomy" id="54121"/>
    <lineage>
        <taxon>Bacteria</taxon>
        <taxon>Bacillati</taxon>
        <taxon>Bacillota</taxon>
        <taxon>Clostridia</taxon>
        <taxon>Halanaerobiales</taxon>
        <taxon>Halanaerobiaceae</taxon>
        <taxon>Halanaerobium</taxon>
    </lineage>
</organism>
<evidence type="ECO:0000313" key="18">
    <source>
        <dbReference type="Proteomes" id="UP000198612"/>
    </source>
</evidence>
<dbReference type="STRING" id="54121.SAMN04515653_13719"/>
<dbReference type="NCBIfam" id="TIGR01128">
    <property type="entry name" value="holA"/>
    <property type="match status" value="1"/>
</dbReference>
<evidence type="ECO:0000256" key="2">
    <source>
        <dbReference type="ARBA" id="ARBA00017703"/>
    </source>
</evidence>
<comment type="similarity">
    <text evidence="7">Belongs to the DNA polymerase HolA subunit family.</text>
</comment>
<evidence type="ECO:0000256" key="4">
    <source>
        <dbReference type="ARBA" id="ARBA00022695"/>
    </source>
</evidence>
<dbReference type="Pfam" id="PF21694">
    <property type="entry name" value="DNA_pol3_delta_C"/>
    <property type="match status" value="1"/>
</dbReference>
<evidence type="ECO:0000313" key="15">
    <source>
        <dbReference type="EMBL" id="SES65531.1"/>
    </source>
</evidence>
<dbReference type="SUPFAM" id="SSF48019">
    <property type="entry name" value="post-AAA+ oligomerization domain-like"/>
    <property type="match status" value="1"/>
</dbReference>
<evidence type="ECO:0000256" key="5">
    <source>
        <dbReference type="ARBA" id="ARBA00022705"/>
    </source>
</evidence>
<evidence type="ECO:0000256" key="6">
    <source>
        <dbReference type="ARBA" id="ARBA00022932"/>
    </source>
</evidence>
<keyword evidence="5" id="KW-0235">DNA replication</keyword>
<dbReference type="Proteomes" id="UP000198945">
    <property type="component" value="Unassembled WGS sequence"/>
</dbReference>
<evidence type="ECO:0000256" key="8">
    <source>
        <dbReference type="ARBA" id="ARBA00049244"/>
    </source>
</evidence>
<evidence type="ECO:0000313" key="12">
    <source>
        <dbReference type="EMBL" id="SDC78986.1"/>
    </source>
</evidence>
<dbReference type="EMBL" id="FNBJ01000002">
    <property type="protein sequence ID" value="SDE80493.1"/>
    <property type="molecule type" value="Genomic_DNA"/>
</dbReference>
<evidence type="ECO:0000256" key="3">
    <source>
        <dbReference type="ARBA" id="ARBA00022679"/>
    </source>
</evidence>
<dbReference type="Gene3D" id="1.10.8.60">
    <property type="match status" value="1"/>
</dbReference>
<dbReference type="EMBL" id="SOEF01000002">
    <property type="protein sequence ID" value="TDX47986.1"/>
    <property type="molecule type" value="Genomic_DNA"/>
</dbReference>
<reference evidence="18 20" key="1">
    <citation type="submission" date="2016-10" db="EMBL/GenBank/DDBJ databases">
        <authorList>
            <person name="Varghese N."/>
            <person name="Submissions S."/>
        </authorList>
    </citation>
    <scope>NUCLEOTIDE SEQUENCE [LARGE SCALE GENOMIC DNA]</scope>
    <source>
        <strain evidence="12 24">WG10</strain>
        <strain evidence="13 20">WG2</strain>
        <strain evidence="15 18">WG5</strain>
    </source>
</reference>
<name>A0A1G6PHL0_9FIRM</name>
<dbReference type="Proteomes" id="UP000199519">
    <property type="component" value="Unassembled WGS sequence"/>
</dbReference>
<evidence type="ECO:0000313" key="13">
    <source>
        <dbReference type="EMBL" id="SDE80493.1"/>
    </source>
</evidence>
<dbReference type="Proteomes" id="UP000324896">
    <property type="component" value="Unassembled WGS sequence"/>
</dbReference>
<dbReference type="EMBL" id="FOHG01000002">
    <property type="protein sequence ID" value="SES65531.1"/>
    <property type="molecule type" value="Genomic_DNA"/>
</dbReference>
<evidence type="ECO:0000259" key="9">
    <source>
        <dbReference type="Pfam" id="PF06144"/>
    </source>
</evidence>
<dbReference type="Proteomes" id="UP000295758">
    <property type="component" value="Unassembled WGS sequence"/>
</dbReference>
<dbReference type="EMBL" id="QICM01000011">
    <property type="protein sequence ID" value="PXV66424.1"/>
    <property type="molecule type" value="Genomic_DNA"/>
</dbReference>
<dbReference type="InterPro" id="IPR010372">
    <property type="entry name" value="DNA_pol3_delta_N"/>
</dbReference>
<sequence length="335" mass="40107">MDIETFINKEKKLKKVYYIYAENSYLRNKFKEEFIAEFIPEAIRDFNLSSVNPGDEYLKRLKNAVQTPPIGAEKRFIISHFEEGDSLNKGEKEKLLDIFKNINQSSTLVFLTANKIDKRKKFYRTLKNHVLYQEFETPRYGDLDQWIVSRFKEHGKKIDKQSLKILENMFSNKLEILNSEIEKIVTRYPDKDKISYYDIKKIISREKFIEDEEIFKFLDLIGDKRIDQALLTLKEMLNRGVYPLYLLTMLKNQIELLMQVKFYSQYTHDNRKIAKKINKHPYPVKKALQRSRNFTQKELEKILEEILRANYHFLTGYYPDQNTALEMIIIKSIAY</sequence>
<keyword evidence="4" id="KW-0548">Nucleotidyltransferase</keyword>
<evidence type="ECO:0000313" key="22">
    <source>
        <dbReference type="Proteomes" id="UP000295472"/>
    </source>
</evidence>